<evidence type="ECO:0000256" key="2">
    <source>
        <dbReference type="NCBIfam" id="TIGR03664"/>
    </source>
</evidence>
<dbReference type="PANTHER" id="PTHR46832:SF2">
    <property type="entry name" value="FUTALOSINE HYDROLASE"/>
    <property type="match status" value="1"/>
</dbReference>
<protein>
    <recommendedName>
        <fullName evidence="1 2">Futalosine hydrolase</fullName>
        <shortName evidence="1">FL hydrolase</shortName>
        <ecNumber evidence="1 2">3.2.2.26</ecNumber>
    </recommendedName>
    <alternativeName>
        <fullName evidence="1">Futalosine nucleosidase</fullName>
    </alternativeName>
    <alternativeName>
        <fullName evidence="1">Menaquinone biosynthetic enzyme MqnB</fullName>
    </alternativeName>
</protein>
<proteinExistence type="inferred from homology"/>
<comment type="similarity">
    <text evidence="1">Belongs to the PNP/UDP phosphorylase family. Futalosine hydrolase subfamily.</text>
</comment>
<dbReference type="InterPro" id="IPR035994">
    <property type="entry name" value="Nucleoside_phosphorylase_sf"/>
</dbReference>
<comment type="function">
    <text evidence="1">Catalyzes the hydrolysis of futalosine (FL) to dehypoxanthine futalosine (DHFL) and hypoxanthine, a step in the biosynthesis of menaquinone (MK, vitamin K2).</text>
</comment>
<dbReference type="Pfam" id="PF01048">
    <property type="entry name" value="PNP_UDP_1"/>
    <property type="match status" value="1"/>
</dbReference>
<keyword evidence="4" id="KW-0326">Glycosidase</keyword>
<accession>A0ABU7RID9</accession>
<dbReference type="PANTHER" id="PTHR46832">
    <property type="entry name" value="5'-METHYLTHIOADENOSINE/S-ADENOSYLHOMOCYSTEINE NUCLEOSIDASE"/>
    <property type="match status" value="1"/>
</dbReference>
<evidence type="ECO:0000313" key="5">
    <source>
        <dbReference type="Proteomes" id="UP001357452"/>
    </source>
</evidence>
<sequence length="214" mass="23740">MNVLVLSATKLEIAASTSFLRKNKVDVLITGIGMLSATYALTKVLWQKKPRYIIQAGLAGSFDKNIPLGAVLAVSKDGIADLGVMEQQHWRSVFDLGLMRANQPPFINGRLFNPYKKLLKSCGLPQVSAVTVNEISTNKKRIALLKERGAVLESMEGAALHYVAKLEKIPFLQMRAVSNYVGERNKEKWDFKMSLARLNEELVRIIGVLKDGVI</sequence>
<name>A0ABU7RID9_9BACT</name>
<comment type="pathway">
    <text evidence="1">Quinol/quinone metabolism; menaquinone biosynthesis.</text>
</comment>
<dbReference type="SUPFAM" id="SSF53167">
    <property type="entry name" value="Purine and uridine phosphorylases"/>
    <property type="match status" value="1"/>
</dbReference>
<reference evidence="4 5" key="1">
    <citation type="submission" date="2024-01" db="EMBL/GenBank/DDBJ databases">
        <title>Niabella digestum sp. nov., isolated from waste digestion system.</title>
        <authorList>
            <person name="Zhang L."/>
        </authorList>
    </citation>
    <scope>NUCLEOTIDE SEQUENCE [LARGE SCALE GENOMIC DNA]</scope>
    <source>
        <strain evidence="4 5">A18</strain>
    </source>
</reference>
<dbReference type="Gene3D" id="3.40.50.1580">
    <property type="entry name" value="Nucleoside phosphorylase domain"/>
    <property type="match status" value="1"/>
</dbReference>
<dbReference type="InterPro" id="IPR000845">
    <property type="entry name" value="Nucleoside_phosphorylase_d"/>
</dbReference>
<comment type="caution">
    <text evidence="4">The sequence shown here is derived from an EMBL/GenBank/DDBJ whole genome shotgun (WGS) entry which is preliminary data.</text>
</comment>
<organism evidence="4 5">
    <name type="scientific">Niabella digestorum</name>
    <dbReference type="NCBI Taxonomy" id="3117701"/>
    <lineage>
        <taxon>Bacteria</taxon>
        <taxon>Pseudomonadati</taxon>
        <taxon>Bacteroidota</taxon>
        <taxon>Chitinophagia</taxon>
        <taxon>Chitinophagales</taxon>
        <taxon>Chitinophagaceae</taxon>
        <taxon>Niabella</taxon>
    </lineage>
</organism>
<dbReference type="RefSeq" id="WP_330975171.1">
    <property type="nucleotide sequence ID" value="NZ_JAZGLY010000006.1"/>
</dbReference>
<dbReference type="InterPro" id="IPR019963">
    <property type="entry name" value="FL_hydrolase_MqnB"/>
</dbReference>
<dbReference type="GO" id="GO:0016798">
    <property type="term" value="F:hydrolase activity, acting on glycosyl bonds"/>
    <property type="evidence" value="ECO:0007669"/>
    <property type="project" value="UniProtKB-KW"/>
</dbReference>
<feature type="domain" description="Nucleoside phosphorylase" evidence="3">
    <location>
        <begin position="23"/>
        <end position="204"/>
    </location>
</feature>
<evidence type="ECO:0000259" key="3">
    <source>
        <dbReference type="Pfam" id="PF01048"/>
    </source>
</evidence>
<keyword evidence="1 4" id="KW-0378">Hydrolase</keyword>
<comment type="catalytic activity">
    <reaction evidence="1">
        <text>futalosine + H2O = dehypoxanthine futalosine + hypoxanthine</text>
        <dbReference type="Rhea" id="RHEA:25904"/>
        <dbReference type="ChEBI" id="CHEBI:15377"/>
        <dbReference type="ChEBI" id="CHEBI:17368"/>
        <dbReference type="ChEBI" id="CHEBI:58863"/>
        <dbReference type="ChEBI" id="CHEBI:58864"/>
        <dbReference type="EC" id="3.2.2.26"/>
    </reaction>
</comment>
<evidence type="ECO:0000256" key="1">
    <source>
        <dbReference type="HAMAP-Rule" id="MF_00991"/>
    </source>
</evidence>
<dbReference type="NCBIfam" id="TIGR03664">
    <property type="entry name" value="fut_nucase"/>
    <property type="match status" value="1"/>
</dbReference>
<keyword evidence="1" id="KW-0474">Menaquinone biosynthesis</keyword>
<dbReference type="EC" id="3.2.2.26" evidence="1 2"/>
<gene>
    <name evidence="1 4" type="primary">mqnB</name>
    <name evidence="4" type="ORF">V2H41_10825</name>
</gene>
<keyword evidence="5" id="KW-1185">Reference proteome</keyword>
<dbReference type="EMBL" id="JAZGLY010000006">
    <property type="protein sequence ID" value="MEE6187764.1"/>
    <property type="molecule type" value="Genomic_DNA"/>
</dbReference>
<evidence type="ECO:0000313" key="4">
    <source>
        <dbReference type="EMBL" id="MEE6187764.1"/>
    </source>
</evidence>
<dbReference type="HAMAP" id="MF_00991">
    <property type="entry name" value="MqnB"/>
    <property type="match status" value="1"/>
</dbReference>
<dbReference type="Proteomes" id="UP001357452">
    <property type="component" value="Unassembled WGS sequence"/>
</dbReference>